<reference evidence="4 5" key="1">
    <citation type="journal article" date="2019" name="Nat. Microbiol.">
        <title>Mediterranean grassland soil C-N compound turnover is dependent on rainfall and depth, and is mediated by genomically divergent microorganisms.</title>
        <authorList>
            <person name="Diamond S."/>
            <person name="Andeer P.F."/>
            <person name="Li Z."/>
            <person name="Crits-Christoph A."/>
            <person name="Burstein D."/>
            <person name="Anantharaman K."/>
            <person name="Lane K.R."/>
            <person name="Thomas B.C."/>
            <person name="Pan C."/>
            <person name="Northen T.R."/>
            <person name="Banfield J.F."/>
        </authorList>
    </citation>
    <scope>NUCLEOTIDE SEQUENCE [LARGE SCALE GENOMIC DNA]</scope>
    <source>
        <strain evidence="4">WS_4</strain>
    </source>
</reference>
<evidence type="ECO:0000256" key="1">
    <source>
        <dbReference type="SAM" id="Phobius"/>
    </source>
</evidence>
<protein>
    <submittedName>
        <fullName evidence="4">MgtC/SapB family protein</fullName>
    </submittedName>
</protein>
<evidence type="ECO:0000313" key="4">
    <source>
        <dbReference type="EMBL" id="TMQ53293.1"/>
    </source>
</evidence>
<feature type="transmembrane region" description="Helical" evidence="1">
    <location>
        <begin position="270"/>
        <end position="292"/>
    </location>
</feature>
<feature type="transmembrane region" description="Helical" evidence="1">
    <location>
        <begin position="399"/>
        <end position="423"/>
    </location>
</feature>
<evidence type="ECO:0000259" key="3">
    <source>
        <dbReference type="Pfam" id="PF13194"/>
    </source>
</evidence>
<dbReference type="InterPro" id="IPR025105">
    <property type="entry name" value="DUF4010"/>
</dbReference>
<evidence type="ECO:0000259" key="2">
    <source>
        <dbReference type="Pfam" id="PF02308"/>
    </source>
</evidence>
<feature type="transmembrane region" description="Helical" evidence="1">
    <location>
        <begin position="371"/>
        <end position="393"/>
    </location>
</feature>
<dbReference type="PANTHER" id="PTHR39084">
    <property type="entry name" value="MEMBRANE PROTEIN-RELATED"/>
    <property type="match status" value="1"/>
</dbReference>
<feature type="domain" description="MgtC/SapB/SrpB/YhiD N-terminal" evidence="2">
    <location>
        <begin position="18"/>
        <end position="140"/>
    </location>
</feature>
<gene>
    <name evidence="4" type="ORF">E6K74_09725</name>
</gene>
<feature type="domain" description="DUF4010" evidence="3">
    <location>
        <begin position="188"/>
        <end position="394"/>
    </location>
</feature>
<organism evidence="4 5">
    <name type="scientific">Eiseniibacteriota bacterium</name>
    <dbReference type="NCBI Taxonomy" id="2212470"/>
    <lineage>
        <taxon>Bacteria</taxon>
        <taxon>Candidatus Eiseniibacteriota</taxon>
    </lineage>
</organism>
<feature type="transmembrane region" description="Helical" evidence="1">
    <location>
        <begin position="107"/>
        <end position="132"/>
    </location>
</feature>
<feature type="transmembrane region" description="Helical" evidence="1">
    <location>
        <begin position="14"/>
        <end position="31"/>
    </location>
</feature>
<evidence type="ECO:0000313" key="5">
    <source>
        <dbReference type="Proteomes" id="UP000319829"/>
    </source>
</evidence>
<dbReference type="Pfam" id="PF13194">
    <property type="entry name" value="DUF4010"/>
    <property type="match status" value="1"/>
</dbReference>
<name>A0A538SPJ3_UNCEI</name>
<feature type="transmembrane region" description="Helical" evidence="1">
    <location>
        <begin position="210"/>
        <end position="231"/>
    </location>
</feature>
<feature type="transmembrane region" description="Helical" evidence="1">
    <location>
        <begin position="243"/>
        <end position="264"/>
    </location>
</feature>
<dbReference type="InterPro" id="IPR049177">
    <property type="entry name" value="MgtC_SapB_SrpB_YhiD_N"/>
</dbReference>
<dbReference type="AlphaFoldDB" id="A0A538SPJ3"/>
<dbReference type="Pfam" id="PF02308">
    <property type="entry name" value="MgtC"/>
    <property type="match status" value="1"/>
</dbReference>
<feature type="transmembrane region" description="Helical" evidence="1">
    <location>
        <begin position="67"/>
        <end position="87"/>
    </location>
</feature>
<accession>A0A538SPJ3</accession>
<feature type="transmembrane region" description="Helical" evidence="1">
    <location>
        <begin position="183"/>
        <end position="204"/>
    </location>
</feature>
<comment type="caution">
    <text evidence="4">The sequence shown here is derived from an EMBL/GenBank/DDBJ whole genome shotgun (WGS) entry which is preliminary data.</text>
</comment>
<sequence>MSHTIDFIAHPDAALLRLLVAGLLGGLIGMERERAAHANGERMFAGVRTFPLFALLGASLTVVTGEIGMAVVAGFLAVAALAVVAYWRTSEHNEVGTTTESAALATYWTGAIAGSGALVLAAALGITIAVLLASKERLEAFPQAMSREELRATLTLAVIAAVILPLLPDTGYGPWGVWNPRSLWFVVVLVCGLSFAAFIAIRFWSAQQGIFVTGVLGGLASSTAVTVSLASQSRAMSSGGERLSIGAGLASTVMLVRVAVLTAVVNPAVLARLAPFLGAVAAGSIIAIAFLLRRSAQSAQQETGLTNPFQLREAIRFAVIFGLVLFVVEAARRYAGRWGIIAASALAGLVDVDAITLSLSSVSARGLPPETAAGGIAIAVLANTAAKASYAAWRGGRGFRTGVLTILGTGFVAGAIAIIASGLEHGR</sequence>
<feature type="transmembrane region" description="Helical" evidence="1">
    <location>
        <begin position="338"/>
        <end position="359"/>
    </location>
</feature>
<proteinExistence type="predicted"/>
<keyword evidence="1" id="KW-1133">Transmembrane helix</keyword>
<feature type="transmembrane region" description="Helical" evidence="1">
    <location>
        <begin position="152"/>
        <end position="171"/>
    </location>
</feature>
<feature type="transmembrane region" description="Helical" evidence="1">
    <location>
        <begin position="43"/>
        <end position="61"/>
    </location>
</feature>
<dbReference type="EMBL" id="VBOU01000088">
    <property type="protein sequence ID" value="TMQ53293.1"/>
    <property type="molecule type" value="Genomic_DNA"/>
</dbReference>
<keyword evidence="1" id="KW-0812">Transmembrane</keyword>
<keyword evidence="1" id="KW-0472">Membrane</keyword>
<dbReference type="Proteomes" id="UP000319829">
    <property type="component" value="Unassembled WGS sequence"/>
</dbReference>
<dbReference type="PANTHER" id="PTHR39084:SF1">
    <property type="entry name" value="DUF4010 DOMAIN-CONTAINING PROTEIN"/>
    <property type="match status" value="1"/>
</dbReference>